<protein>
    <submittedName>
        <fullName evidence="2">Uncharacterized protein</fullName>
    </submittedName>
</protein>
<name>A0A381N0U8_9ZZZZ</name>
<gene>
    <name evidence="2" type="ORF">METZ01_LOCUS1050</name>
</gene>
<sequence>MMRMPITVRGVSLALLWGVLVGPDALEAQVTGPGPDGRWPLQPGAPGNRHLAPFMEGWYANEDGTFSISFGYLNANNDTLEIPLGPDNFIEPAQFDGMQPTTFFPGHERGIFAATLPAEMRDTDVWWTLRKENGEVTRVPGRIGAVAYQLDWYPRPHGTVPPRVSFDSDGEEGRGPPGIVAERTQTVAVGSPLTVSINARDISERDPDDFRNSEGIPLRVVWFKLQGPGRVEYTRHESNPLPEVEDGEEEDDDEPEVIQLPEGRGVARVIATFSEQGEYLLLARVDNWSATDSSSGSQCCWTNGYVRVNVTP</sequence>
<organism evidence="2">
    <name type="scientific">marine metagenome</name>
    <dbReference type="NCBI Taxonomy" id="408172"/>
    <lineage>
        <taxon>unclassified sequences</taxon>
        <taxon>metagenomes</taxon>
        <taxon>ecological metagenomes</taxon>
    </lineage>
</organism>
<feature type="region of interest" description="Disordered" evidence="1">
    <location>
        <begin position="233"/>
        <end position="255"/>
    </location>
</feature>
<dbReference type="EMBL" id="UINC01000055">
    <property type="protein sequence ID" value="SUZ48196.1"/>
    <property type="molecule type" value="Genomic_DNA"/>
</dbReference>
<evidence type="ECO:0000256" key="1">
    <source>
        <dbReference type="SAM" id="MobiDB-lite"/>
    </source>
</evidence>
<accession>A0A381N0U8</accession>
<evidence type="ECO:0000313" key="2">
    <source>
        <dbReference type="EMBL" id="SUZ48196.1"/>
    </source>
</evidence>
<dbReference type="AlphaFoldDB" id="A0A381N0U8"/>
<reference evidence="2" key="1">
    <citation type="submission" date="2018-05" db="EMBL/GenBank/DDBJ databases">
        <authorList>
            <person name="Lanie J.A."/>
            <person name="Ng W.-L."/>
            <person name="Kazmierczak K.M."/>
            <person name="Andrzejewski T.M."/>
            <person name="Davidsen T.M."/>
            <person name="Wayne K.J."/>
            <person name="Tettelin H."/>
            <person name="Glass J.I."/>
            <person name="Rusch D."/>
            <person name="Podicherti R."/>
            <person name="Tsui H.-C.T."/>
            <person name="Winkler M.E."/>
        </authorList>
    </citation>
    <scope>NUCLEOTIDE SEQUENCE</scope>
</reference>
<proteinExistence type="predicted"/>
<feature type="compositionally biased region" description="Acidic residues" evidence="1">
    <location>
        <begin position="243"/>
        <end position="255"/>
    </location>
</feature>